<evidence type="ECO:0000256" key="2">
    <source>
        <dbReference type="SAM" id="SignalP"/>
    </source>
</evidence>
<dbReference type="EMBL" id="AP018449">
    <property type="protein sequence ID" value="BBB89906.1"/>
    <property type="molecule type" value="Genomic_DNA"/>
</dbReference>
<dbReference type="KEGG" id="mana:MAMMFC1_00546"/>
<dbReference type="Proteomes" id="UP000276437">
    <property type="component" value="Chromosome"/>
</dbReference>
<dbReference type="InterPro" id="IPR002491">
    <property type="entry name" value="ABC_transptr_periplasmic_BD"/>
</dbReference>
<keyword evidence="5" id="KW-1185">Reference proteome</keyword>
<protein>
    <submittedName>
        <fullName evidence="4">Fe(3+)-citrate-binding protein YfmC</fullName>
    </submittedName>
</protein>
<comment type="similarity">
    <text evidence="1">Belongs to the bacterial solute-binding protein 8 family.</text>
</comment>
<dbReference type="PROSITE" id="PS50983">
    <property type="entry name" value="FE_B12_PBP"/>
    <property type="match status" value="1"/>
</dbReference>
<accession>A0A348AFQ8</accession>
<dbReference type="PANTHER" id="PTHR30535">
    <property type="entry name" value="VITAMIN B12-BINDING PROTEIN"/>
    <property type="match status" value="1"/>
</dbReference>
<sequence>MFVTKRCIAVFGIVMLLLLLTACGRAPGTAGKDVGAPESLTVTVTDQLGRRVEVPRKIEKIGAIDHFEGHLVFALGQQDKLVHQALFNKLGAAMARVDEKFKAKPQMRQGREKISTETMAALGPQVVFMNSSFDRTQLEQFESAGLRVIGLKGETLEDSFDAVRLMAKVLGCEDRGAKYIVACENLLGMVKERLRDIPGDKRLKVMFAGPKNIYSVATGSMLQTSIIETAGGKNVAGHLTGYWADVSPEQVANWNPDVIFLGSSLDTYGADAIFNNPQLAQVKAVQEGRVYSFPSNIDWWDYPAPHHVLGAVWAAKTLYPDKFADIDMTKIADEFYTNYLGHSFTSLGGKL</sequence>
<dbReference type="PANTHER" id="PTHR30535:SF34">
    <property type="entry name" value="MOLYBDATE-BINDING PROTEIN MOLA"/>
    <property type="match status" value="1"/>
</dbReference>
<dbReference type="AlphaFoldDB" id="A0A348AFQ8"/>
<proteinExistence type="inferred from homology"/>
<reference evidence="4 5" key="1">
    <citation type="journal article" date="2018" name="Int. J. Syst. Evol. Microbiol.">
        <title>Methylomusa anaerophila gen. nov., sp. nov., an anaerobic methanol-utilizing bacterium isolated from a microbial fuel cell.</title>
        <authorList>
            <person name="Amano N."/>
            <person name="Yamamuro A."/>
            <person name="Miyahara M."/>
            <person name="Kouzuma A."/>
            <person name="Abe T."/>
            <person name="Watanabe K."/>
        </authorList>
    </citation>
    <scope>NUCLEOTIDE SEQUENCE [LARGE SCALE GENOMIC DNA]</scope>
    <source>
        <strain evidence="4 5">MMFC1</strain>
    </source>
</reference>
<evidence type="ECO:0000259" key="3">
    <source>
        <dbReference type="PROSITE" id="PS50983"/>
    </source>
</evidence>
<dbReference type="SUPFAM" id="SSF53807">
    <property type="entry name" value="Helical backbone' metal receptor"/>
    <property type="match status" value="1"/>
</dbReference>
<feature type="domain" description="Fe/B12 periplasmic-binding" evidence="3">
    <location>
        <begin position="60"/>
        <end position="322"/>
    </location>
</feature>
<evidence type="ECO:0000313" key="5">
    <source>
        <dbReference type="Proteomes" id="UP000276437"/>
    </source>
</evidence>
<name>A0A348AFQ8_9FIRM</name>
<dbReference type="Gene3D" id="1.20.58.2180">
    <property type="match status" value="1"/>
</dbReference>
<feature type="signal peptide" evidence="2">
    <location>
        <begin position="1"/>
        <end position="26"/>
    </location>
</feature>
<dbReference type="InterPro" id="IPR050902">
    <property type="entry name" value="ABC_Transporter_SBP"/>
</dbReference>
<dbReference type="PROSITE" id="PS51257">
    <property type="entry name" value="PROKAR_LIPOPROTEIN"/>
    <property type="match status" value="1"/>
</dbReference>
<dbReference type="Pfam" id="PF01497">
    <property type="entry name" value="Peripla_BP_2"/>
    <property type="match status" value="1"/>
</dbReference>
<organism evidence="4 5">
    <name type="scientific">Methylomusa anaerophila</name>
    <dbReference type="NCBI Taxonomy" id="1930071"/>
    <lineage>
        <taxon>Bacteria</taxon>
        <taxon>Bacillati</taxon>
        <taxon>Bacillota</taxon>
        <taxon>Negativicutes</taxon>
        <taxon>Selenomonadales</taxon>
        <taxon>Sporomusaceae</taxon>
        <taxon>Methylomusa</taxon>
    </lineage>
</organism>
<dbReference type="Gene3D" id="3.40.50.1980">
    <property type="entry name" value="Nitrogenase molybdenum iron protein domain"/>
    <property type="match status" value="2"/>
</dbReference>
<keyword evidence="2" id="KW-0732">Signal</keyword>
<evidence type="ECO:0000256" key="1">
    <source>
        <dbReference type="ARBA" id="ARBA00008814"/>
    </source>
</evidence>
<gene>
    <name evidence="4" type="primary">yfmC</name>
    <name evidence="4" type="ORF">MAMMFC1_00546</name>
</gene>
<feature type="chain" id="PRO_5038536641" evidence="2">
    <location>
        <begin position="27"/>
        <end position="351"/>
    </location>
</feature>
<evidence type="ECO:0000313" key="4">
    <source>
        <dbReference type="EMBL" id="BBB89906.1"/>
    </source>
</evidence>